<protein>
    <submittedName>
        <fullName evidence="1">Uncharacterized protein</fullName>
    </submittedName>
</protein>
<evidence type="ECO:0000313" key="1">
    <source>
        <dbReference type="EMBL" id="TMS39348.1"/>
    </source>
</evidence>
<name>A0A4U8V6N3_STECR</name>
<dbReference type="EMBL" id="AZBU02000001">
    <property type="protein sequence ID" value="TMS39348.1"/>
    <property type="molecule type" value="Genomic_DNA"/>
</dbReference>
<reference evidence="1 2" key="2">
    <citation type="journal article" date="2019" name="G3 (Bethesda)">
        <title>Hybrid Assembly of the Genome of the Entomopathogenic Nematode Steinernema carpocapsae Identifies the X-Chromosome.</title>
        <authorList>
            <person name="Serra L."/>
            <person name="Macchietto M."/>
            <person name="Macias-Munoz A."/>
            <person name="McGill C.J."/>
            <person name="Rodriguez I.M."/>
            <person name="Rodriguez B."/>
            <person name="Murad R."/>
            <person name="Mortazavi A."/>
        </authorList>
    </citation>
    <scope>NUCLEOTIDE SEQUENCE [LARGE SCALE GENOMIC DNA]</scope>
    <source>
        <strain evidence="1 2">ALL</strain>
    </source>
</reference>
<accession>A0A4U8V6N3</accession>
<comment type="caution">
    <text evidence="1">The sequence shown here is derived from an EMBL/GenBank/DDBJ whole genome shotgun (WGS) entry which is preliminary data.</text>
</comment>
<sequence>MQAVSHAETVYAGYHLTGTVDKRMEPNHLIGIICQLDCNHKQTVRTIYASNFKDCFDNDVLLLYVSKKKIEDC</sequence>
<proteinExistence type="predicted"/>
<reference evidence="1 2" key="1">
    <citation type="journal article" date="2015" name="Genome Biol.">
        <title>Comparative genomics of Steinernema reveals deeply conserved gene regulatory networks.</title>
        <authorList>
            <person name="Dillman A.R."/>
            <person name="Macchietto M."/>
            <person name="Porter C.F."/>
            <person name="Rogers A."/>
            <person name="Williams B."/>
            <person name="Antoshechkin I."/>
            <person name="Lee M.M."/>
            <person name="Goodwin Z."/>
            <person name="Lu X."/>
            <person name="Lewis E.E."/>
            <person name="Goodrich-Blair H."/>
            <person name="Stock S.P."/>
            <person name="Adams B.J."/>
            <person name="Sternberg P.W."/>
            <person name="Mortazavi A."/>
        </authorList>
    </citation>
    <scope>NUCLEOTIDE SEQUENCE [LARGE SCALE GENOMIC DNA]</scope>
    <source>
        <strain evidence="1 2">ALL</strain>
    </source>
</reference>
<evidence type="ECO:0000313" key="2">
    <source>
        <dbReference type="Proteomes" id="UP000298663"/>
    </source>
</evidence>
<organism evidence="1 2">
    <name type="scientific">Steinernema carpocapsae</name>
    <name type="common">Entomopathogenic nematode</name>
    <dbReference type="NCBI Taxonomy" id="34508"/>
    <lineage>
        <taxon>Eukaryota</taxon>
        <taxon>Metazoa</taxon>
        <taxon>Ecdysozoa</taxon>
        <taxon>Nematoda</taxon>
        <taxon>Chromadorea</taxon>
        <taxon>Rhabditida</taxon>
        <taxon>Tylenchina</taxon>
        <taxon>Panagrolaimomorpha</taxon>
        <taxon>Strongyloidoidea</taxon>
        <taxon>Steinernematidae</taxon>
        <taxon>Steinernema</taxon>
    </lineage>
</organism>
<gene>
    <name evidence="1" type="ORF">L596_005886</name>
</gene>
<keyword evidence="2" id="KW-1185">Reference proteome</keyword>
<dbReference type="Proteomes" id="UP000298663">
    <property type="component" value="Unassembled WGS sequence"/>
</dbReference>
<dbReference type="AlphaFoldDB" id="A0A4U8V6N3"/>